<keyword evidence="3" id="KW-1185">Reference proteome</keyword>
<gene>
    <name evidence="2" type="ORF">L201_002500</name>
</gene>
<dbReference type="GeneID" id="91093172"/>
<reference evidence="2 3" key="1">
    <citation type="submission" date="2024-01" db="EMBL/GenBank/DDBJ databases">
        <title>Comparative genomics of Cryptococcus and Kwoniella reveals pathogenesis evolution and contrasting modes of karyotype evolution via chromosome fusion or intercentromeric recombination.</title>
        <authorList>
            <person name="Coelho M.A."/>
            <person name="David-Palma M."/>
            <person name="Shea T."/>
            <person name="Bowers K."/>
            <person name="McGinley-Smith S."/>
            <person name="Mohammad A.W."/>
            <person name="Gnirke A."/>
            <person name="Yurkov A.M."/>
            <person name="Nowrousian M."/>
            <person name="Sun S."/>
            <person name="Cuomo C.A."/>
            <person name="Heitman J."/>
        </authorList>
    </citation>
    <scope>NUCLEOTIDE SEQUENCE [LARGE SCALE GENOMIC DNA]</scope>
    <source>
        <strain evidence="2 3">CBS 6074</strain>
    </source>
</reference>
<accession>A0AAX4JQB9</accession>
<feature type="compositionally biased region" description="Polar residues" evidence="1">
    <location>
        <begin position="129"/>
        <end position="143"/>
    </location>
</feature>
<protein>
    <submittedName>
        <fullName evidence="2">Uncharacterized protein</fullName>
    </submittedName>
</protein>
<evidence type="ECO:0000256" key="1">
    <source>
        <dbReference type="SAM" id="MobiDB-lite"/>
    </source>
</evidence>
<dbReference type="AlphaFoldDB" id="A0AAX4JQB9"/>
<sequence>MDPPNVEIPSTGSKSNVDDGHHLPASSNDSVSAKDKFETDQNTAESHGTYGSNSTTSSCSLKETAQRPENNVYYDIDPEEVADTLIASFGFYGPGLQGPHEVVSSSRHFEAGTKKGKAAASRDLITSAAESSSNDLCQYASDSKTSDTVDHSSPFQRHGRFHRLTNGAKVLRDRFTKSHKPSEQGESFEK</sequence>
<feature type="region of interest" description="Disordered" evidence="1">
    <location>
        <begin position="1"/>
        <end position="74"/>
    </location>
</feature>
<feature type="compositionally biased region" description="Polar residues" evidence="1">
    <location>
        <begin position="40"/>
        <end position="69"/>
    </location>
</feature>
<evidence type="ECO:0000313" key="2">
    <source>
        <dbReference type="EMBL" id="WWC87610.1"/>
    </source>
</evidence>
<proteinExistence type="predicted"/>
<organism evidence="2 3">
    <name type="scientific">Kwoniella dendrophila CBS 6074</name>
    <dbReference type="NCBI Taxonomy" id="1295534"/>
    <lineage>
        <taxon>Eukaryota</taxon>
        <taxon>Fungi</taxon>
        <taxon>Dikarya</taxon>
        <taxon>Basidiomycota</taxon>
        <taxon>Agaricomycotina</taxon>
        <taxon>Tremellomycetes</taxon>
        <taxon>Tremellales</taxon>
        <taxon>Cryptococcaceae</taxon>
        <taxon>Kwoniella</taxon>
    </lineage>
</organism>
<dbReference type="RefSeq" id="XP_066074373.1">
    <property type="nucleotide sequence ID" value="XM_066218276.1"/>
</dbReference>
<name>A0AAX4JQB9_9TREE</name>
<feature type="region of interest" description="Disordered" evidence="1">
    <location>
        <begin position="129"/>
        <end position="156"/>
    </location>
</feature>
<dbReference type="Proteomes" id="UP001355207">
    <property type="component" value="Chromosome 3"/>
</dbReference>
<evidence type="ECO:0000313" key="3">
    <source>
        <dbReference type="Proteomes" id="UP001355207"/>
    </source>
</evidence>
<dbReference type="EMBL" id="CP144100">
    <property type="protein sequence ID" value="WWC87610.1"/>
    <property type="molecule type" value="Genomic_DNA"/>
</dbReference>